<reference evidence="12" key="1">
    <citation type="submission" date="2016-04" db="EMBL/GenBank/DDBJ databases">
        <authorList>
            <person name="Evans L.H."/>
            <person name="Alamgir A."/>
            <person name="Owens N."/>
            <person name="Weber N.D."/>
            <person name="Virtaneva K."/>
            <person name="Barbian K."/>
            <person name="Babar A."/>
            <person name="Rosenke K."/>
        </authorList>
    </citation>
    <scope>NUCLEOTIDE SEQUENCE</scope>
    <source>
        <strain evidence="12">86-1</strain>
    </source>
</reference>
<name>A0A212JF29_9BACT</name>
<dbReference type="NCBIfam" id="TIGR04056">
    <property type="entry name" value="OMP_RagA_SusC"/>
    <property type="match status" value="1"/>
</dbReference>
<evidence type="ECO:0000256" key="5">
    <source>
        <dbReference type="ARBA" id="ARBA00023077"/>
    </source>
</evidence>
<evidence type="ECO:0000313" key="12">
    <source>
        <dbReference type="EMBL" id="SBV98032.1"/>
    </source>
</evidence>
<dbReference type="SUPFAM" id="SSF56935">
    <property type="entry name" value="Porins"/>
    <property type="match status" value="1"/>
</dbReference>
<comment type="similarity">
    <text evidence="8 9">Belongs to the TonB-dependent receptor family.</text>
</comment>
<protein>
    <recommendedName>
        <fullName evidence="13">TonB-dependent receptor</fullName>
    </recommendedName>
</protein>
<dbReference type="Pfam" id="PF00593">
    <property type="entry name" value="TonB_dep_Rec_b-barrel"/>
    <property type="match status" value="1"/>
</dbReference>
<evidence type="ECO:0000256" key="9">
    <source>
        <dbReference type="RuleBase" id="RU003357"/>
    </source>
</evidence>
<dbReference type="InterPro" id="IPR039426">
    <property type="entry name" value="TonB-dep_rcpt-like"/>
</dbReference>
<gene>
    <name evidence="12" type="ORF">KL86DYS1_12064</name>
</gene>
<dbReference type="PROSITE" id="PS52016">
    <property type="entry name" value="TONB_DEPENDENT_REC_3"/>
    <property type="match status" value="1"/>
</dbReference>
<accession>A0A212JF29</accession>
<evidence type="ECO:0000259" key="10">
    <source>
        <dbReference type="Pfam" id="PF00593"/>
    </source>
</evidence>
<proteinExistence type="inferred from homology"/>
<evidence type="ECO:0000256" key="3">
    <source>
        <dbReference type="ARBA" id="ARBA00022452"/>
    </source>
</evidence>
<dbReference type="InterPro" id="IPR008969">
    <property type="entry name" value="CarboxyPept-like_regulatory"/>
</dbReference>
<evidence type="ECO:0000256" key="4">
    <source>
        <dbReference type="ARBA" id="ARBA00022692"/>
    </source>
</evidence>
<dbReference type="Pfam" id="PF13715">
    <property type="entry name" value="CarbopepD_reg_2"/>
    <property type="match status" value="1"/>
</dbReference>
<sequence length="1055" mass="116534">MKREPIFWKILFILPLFLFSSLAVFGQTSEIKGTVTDAATGETLIGVSVSEKGTTNGTMTDLDGQYSIKVPSGATLIFTYVGYVTQERPATGGTINVALSLTQQMLDEVVVIGYGVQKKSVVTAAISSVKSSDIEKLTPSRIENVLKGQVSGVQVTQGSGQPGSGSTVRIRGIGTTGNSDPLYIVDGMAVDGGITNLNPSDIASVEILKDGASAAVYGSRAANGVVLITTKTGVAGKPKISYDMSYGFQNPWKKKAVLNSEQYMVLVNELYLNNGEALLYSSKDIADARAGLTPNTDWQEEVFNKDAPVQNHQISISGGNDKISYYLSFGYFDQEGIIGGNYNASNYKRWSVRSNNTYEVYNAEKERSFLNKLKIGSNVTYSRGKKIGIGTNDVFGTVLGSATTLPPNLSVYLSEDDGKALLEKHPYAVKAKDGRVLNPAPAYFQEIRNPIGLMLRPDKSFDNEDKFIGTFWGELNLYKGLTFKSSYGFDLAFWGNDGYRFPYYLSDNSAASNEDPAKSEVWSSMNRGATWQIENTLNYNFKIGEDHSFTILAGQSAREYSVRAVSGSGYEHISYDPSMMVIDATRGDATKGGRRSGGSASSTTLASYFGRLDYNFAERYMLQATVRRDGSDKFGSNNKWGTFPSFSVGWNVLNEPFMKDITPEWFHNMKLRGSWGVNGNQRIDAYAYMSLMDGGQNYYFGENMYYGISSGRLPNPDLKWEESKQTDIGLDLGFLRNSLTLTVDYYKKRTVGMLREKPTPSYVGLRAPLANSGTMDNSGWEFDVSYRGEIQDVNFGVKANASYMKNTLVDYGNASGENSWGGVGAAGVENFIYQKNGMPSPYFYGYRTDGILQTQEEADEYNFKYGENAKPGDVRFKNLNGDDKIDDEDRDMIGKPNPDWTFGLTLNAEWKGFDFYAFFQGVTGNKIFDISKRSDIPRQNLPSWMLDRWTGPGTSNKIPRLVAGEDNRNWRASDLYIKNGAYCRLKNIQLGYTIPAAITRKASIDRLRIYVAAENLLTFTKYDGFDPEIGDGDMGVDKGIYPQARTITLGASISF</sequence>
<evidence type="ECO:0008006" key="13">
    <source>
        <dbReference type="Google" id="ProtNLM"/>
    </source>
</evidence>
<dbReference type="Gene3D" id="2.40.170.20">
    <property type="entry name" value="TonB-dependent receptor, beta-barrel domain"/>
    <property type="match status" value="1"/>
</dbReference>
<feature type="domain" description="TonB-dependent receptor-like beta-barrel" evidence="10">
    <location>
        <begin position="481"/>
        <end position="1016"/>
    </location>
</feature>
<dbReference type="SUPFAM" id="SSF49464">
    <property type="entry name" value="Carboxypeptidase regulatory domain-like"/>
    <property type="match status" value="1"/>
</dbReference>
<dbReference type="Gene3D" id="2.60.40.1120">
    <property type="entry name" value="Carboxypeptidase-like, regulatory domain"/>
    <property type="match status" value="1"/>
</dbReference>
<dbReference type="InterPro" id="IPR023997">
    <property type="entry name" value="TonB-dep_OMP_SusC/RagA_CS"/>
</dbReference>
<dbReference type="InterPro" id="IPR037066">
    <property type="entry name" value="Plug_dom_sf"/>
</dbReference>
<dbReference type="EMBL" id="FLUM01000001">
    <property type="protein sequence ID" value="SBV98032.1"/>
    <property type="molecule type" value="Genomic_DNA"/>
</dbReference>
<evidence type="ECO:0000256" key="8">
    <source>
        <dbReference type="PROSITE-ProRule" id="PRU01360"/>
    </source>
</evidence>
<dbReference type="NCBIfam" id="TIGR04057">
    <property type="entry name" value="SusC_RagA_signa"/>
    <property type="match status" value="1"/>
</dbReference>
<feature type="domain" description="TonB-dependent receptor plug" evidence="11">
    <location>
        <begin position="121"/>
        <end position="225"/>
    </location>
</feature>
<keyword evidence="3 8" id="KW-1134">Transmembrane beta strand</keyword>
<dbReference type="InterPro" id="IPR036942">
    <property type="entry name" value="Beta-barrel_TonB_sf"/>
</dbReference>
<keyword evidence="7 8" id="KW-0998">Cell outer membrane</keyword>
<keyword evidence="2 8" id="KW-0813">Transport</keyword>
<comment type="subcellular location">
    <subcellularLocation>
        <location evidence="1 8">Cell outer membrane</location>
        <topology evidence="1 8">Multi-pass membrane protein</topology>
    </subcellularLocation>
</comment>
<dbReference type="Pfam" id="PF07715">
    <property type="entry name" value="Plug"/>
    <property type="match status" value="1"/>
</dbReference>
<organism evidence="12">
    <name type="scientific">uncultured Dysgonomonas sp</name>
    <dbReference type="NCBI Taxonomy" id="206096"/>
    <lineage>
        <taxon>Bacteria</taxon>
        <taxon>Pseudomonadati</taxon>
        <taxon>Bacteroidota</taxon>
        <taxon>Bacteroidia</taxon>
        <taxon>Bacteroidales</taxon>
        <taxon>Dysgonomonadaceae</taxon>
        <taxon>Dysgonomonas</taxon>
        <taxon>environmental samples</taxon>
    </lineage>
</organism>
<dbReference type="RefSeq" id="WP_296940573.1">
    <property type="nucleotide sequence ID" value="NZ_LT599032.1"/>
</dbReference>
<evidence type="ECO:0000256" key="2">
    <source>
        <dbReference type="ARBA" id="ARBA00022448"/>
    </source>
</evidence>
<dbReference type="InterPro" id="IPR023996">
    <property type="entry name" value="TonB-dep_OMP_SusC/RagA"/>
</dbReference>
<dbReference type="InterPro" id="IPR000531">
    <property type="entry name" value="Beta-barrel_TonB"/>
</dbReference>
<dbReference type="InterPro" id="IPR012910">
    <property type="entry name" value="Plug_dom"/>
</dbReference>
<keyword evidence="5 9" id="KW-0798">TonB box</keyword>
<keyword evidence="6 8" id="KW-0472">Membrane</keyword>
<keyword evidence="4 8" id="KW-0812">Transmembrane</keyword>
<evidence type="ECO:0000256" key="6">
    <source>
        <dbReference type="ARBA" id="ARBA00023136"/>
    </source>
</evidence>
<dbReference type="GO" id="GO:0009279">
    <property type="term" value="C:cell outer membrane"/>
    <property type="evidence" value="ECO:0007669"/>
    <property type="project" value="UniProtKB-SubCell"/>
</dbReference>
<evidence type="ECO:0000259" key="11">
    <source>
        <dbReference type="Pfam" id="PF07715"/>
    </source>
</evidence>
<dbReference type="AlphaFoldDB" id="A0A212JF29"/>
<dbReference type="Gene3D" id="2.170.130.10">
    <property type="entry name" value="TonB-dependent receptor, plug domain"/>
    <property type="match status" value="1"/>
</dbReference>
<evidence type="ECO:0000256" key="7">
    <source>
        <dbReference type="ARBA" id="ARBA00023237"/>
    </source>
</evidence>
<evidence type="ECO:0000256" key="1">
    <source>
        <dbReference type="ARBA" id="ARBA00004571"/>
    </source>
</evidence>